<accession>W8S4B5</accession>
<evidence type="ECO:0000256" key="1">
    <source>
        <dbReference type="ARBA" id="ARBA00004141"/>
    </source>
</evidence>
<dbReference type="InterPro" id="IPR052951">
    <property type="entry name" value="Tellurite_res_ion_channel"/>
</dbReference>
<dbReference type="RefSeq" id="WP_025312738.1">
    <property type="nucleotide sequence ID" value="NZ_CP004372.1"/>
</dbReference>
<dbReference type="OrthoDB" id="958273at2"/>
<dbReference type="STRING" id="1294273.roselon_02733"/>
<dbReference type="eggNOG" id="COG1275">
    <property type="taxonomic scope" value="Bacteria"/>
</dbReference>
<feature type="transmembrane region" description="Helical" evidence="5">
    <location>
        <begin position="148"/>
        <end position="168"/>
    </location>
</feature>
<feature type="transmembrane region" description="Helical" evidence="5">
    <location>
        <begin position="262"/>
        <end position="282"/>
    </location>
</feature>
<dbReference type="Proteomes" id="UP000019593">
    <property type="component" value="Chromosome"/>
</dbReference>
<feature type="transmembrane region" description="Helical" evidence="5">
    <location>
        <begin position="288"/>
        <end position="310"/>
    </location>
</feature>
<feature type="transmembrane region" description="Helical" evidence="5">
    <location>
        <begin position="89"/>
        <end position="109"/>
    </location>
</feature>
<dbReference type="PANTHER" id="PTHR37955:SF1">
    <property type="entry name" value="DEP DOMAIN-CONTAINING PROTEIN"/>
    <property type="match status" value="1"/>
</dbReference>
<feature type="transmembrane region" description="Helical" evidence="5">
    <location>
        <begin position="115"/>
        <end position="136"/>
    </location>
</feature>
<evidence type="ECO:0000313" key="6">
    <source>
        <dbReference type="EMBL" id="AHM05032.1"/>
    </source>
</evidence>
<reference evidence="6 7" key="1">
    <citation type="submission" date="2013-03" db="EMBL/GenBank/DDBJ databases">
        <authorList>
            <person name="Fiebig A."/>
            <person name="Goeker M."/>
            <person name="Klenk H.-P.P."/>
        </authorList>
    </citation>
    <scope>NUCLEOTIDE SEQUENCE [LARGE SCALE GENOMIC DNA]</scope>
    <source>
        <strain evidence="7">DSM 19469</strain>
    </source>
</reference>
<dbReference type="Gene3D" id="1.50.10.150">
    <property type="entry name" value="Voltage-dependent anion channel"/>
    <property type="match status" value="1"/>
</dbReference>
<feature type="transmembrane region" description="Helical" evidence="5">
    <location>
        <begin position="174"/>
        <end position="193"/>
    </location>
</feature>
<evidence type="ECO:0000256" key="5">
    <source>
        <dbReference type="SAM" id="Phobius"/>
    </source>
</evidence>
<dbReference type="GO" id="GO:0046583">
    <property type="term" value="F:monoatomic cation efflux transmembrane transporter activity"/>
    <property type="evidence" value="ECO:0007669"/>
    <property type="project" value="TreeGrafter"/>
</dbReference>
<dbReference type="CDD" id="cd09323">
    <property type="entry name" value="TDT_SLAC1_like"/>
    <property type="match status" value="1"/>
</dbReference>
<evidence type="ECO:0000256" key="4">
    <source>
        <dbReference type="ARBA" id="ARBA00023136"/>
    </source>
</evidence>
<name>W8S4B5_9RHOB</name>
<dbReference type="GO" id="GO:0005886">
    <property type="term" value="C:plasma membrane"/>
    <property type="evidence" value="ECO:0007669"/>
    <property type="project" value="TreeGrafter"/>
</dbReference>
<dbReference type="EMBL" id="CP004372">
    <property type="protein sequence ID" value="AHM05032.1"/>
    <property type="molecule type" value="Genomic_DNA"/>
</dbReference>
<evidence type="ECO:0000256" key="3">
    <source>
        <dbReference type="ARBA" id="ARBA00022989"/>
    </source>
</evidence>
<dbReference type="PANTHER" id="PTHR37955">
    <property type="entry name" value="TELLURITE RESISTANCE PROTEIN TEHA"/>
    <property type="match status" value="1"/>
</dbReference>
<dbReference type="Pfam" id="PF03595">
    <property type="entry name" value="SLAC1"/>
    <property type="match status" value="1"/>
</dbReference>
<dbReference type="PATRIC" id="fig|1294273.3.peg.2697"/>
<protein>
    <submittedName>
        <fullName evidence="6">C4-dicarboxylate transporter/malic acid transport protein</fullName>
    </submittedName>
</protein>
<keyword evidence="2 5" id="KW-0812">Transmembrane</keyword>
<dbReference type="InterPro" id="IPR004695">
    <property type="entry name" value="SLAC1/Mae1/Ssu1/TehA"/>
</dbReference>
<keyword evidence="7" id="KW-1185">Reference proteome</keyword>
<sequence length="325" mass="35348">MTETAAPQATHSRLEHMPVTFHAILMGLFGLTLALHAAAHHTPWTDALSLIMLWVGIGSFAVISGTYLLKALRFPRAVVAEWHHPVKLAFFPTISISLLLTATAMMTPYPDVARVVWMIGAVAQGVLTLSVINGWISHRAFEVGHLNPAWFIPAVGNVVVPVAGAPLGFEEISWLFFSAGMIFWLVLLVLVFNRLIFHNPLPGKLFPTMVILIAPPAIGFIAYMRLVGALDTFAIMLINIAYVFAALVLFELPKLRKLPFALSWWALTFPVAALSIASFLYGGLRESAFHIALGQGVLIFLALVVGGLILRTGLALARGEICVPE</sequence>
<dbReference type="HOGENOM" id="CLU_044414_0_0_5"/>
<feature type="transmembrane region" description="Helical" evidence="5">
    <location>
        <begin position="51"/>
        <end position="69"/>
    </location>
</feature>
<dbReference type="AlphaFoldDB" id="W8S4B5"/>
<evidence type="ECO:0000313" key="7">
    <source>
        <dbReference type="Proteomes" id="UP000019593"/>
    </source>
</evidence>
<evidence type="ECO:0000256" key="2">
    <source>
        <dbReference type="ARBA" id="ARBA00022692"/>
    </source>
</evidence>
<organism evidence="6 7">
    <name type="scientific">Roseicyclus elongatus DSM 19469</name>
    <dbReference type="NCBI Taxonomy" id="1294273"/>
    <lineage>
        <taxon>Bacteria</taxon>
        <taxon>Pseudomonadati</taxon>
        <taxon>Pseudomonadota</taxon>
        <taxon>Alphaproteobacteria</taxon>
        <taxon>Rhodobacterales</taxon>
        <taxon>Roseobacteraceae</taxon>
        <taxon>Roseicyclus</taxon>
    </lineage>
</organism>
<feature type="transmembrane region" description="Helical" evidence="5">
    <location>
        <begin position="21"/>
        <end position="39"/>
    </location>
</feature>
<gene>
    <name evidence="6" type="ORF">roselon_02733</name>
</gene>
<keyword evidence="3 5" id="KW-1133">Transmembrane helix</keyword>
<feature type="transmembrane region" description="Helical" evidence="5">
    <location>
        <begin position="205"/>
        <end position="226"/>
    </location>
</feature>
<dbReference type="KEGG" id="red:roselon_02733"/>
<comment type="subcellular location">
    <subcellularLocation>
        <location evidence="1">Membrane</location>
        <topology evidence="1">Multi-pass membrane protein</topology>
    </subcellularLocation>
</comment>
<proteinExistence type="predicted"/>
<feature type="transmembrane region" description="Helical" evidence="5">
    <location>
        <begin position="232"/>
        <end position="250"/>
    </location>
</feature>
<dbReference type="InterPro" id="IPR038665">
    <property type="entry name" value="Voltage-dep_anion_channel_sf"/>
</dbReference>
<keyword evidence="4 5" id="KW-0472">Membrane</keyword>